<evidence type="ECO:0000313" key="2">
    <source>
        <dbReference type="Proteomes" id="UP001165960"/>
    </source>
</evidence>
<sequence length="97" mass="11222">MQFAQWYDGQPVATARVVNFNDRVPHLFQSFNLCLVQYHTERSLPQRPPHPLQNRCPGGPACSNSITSDFSNASPPQINHLWRRCMLTISIHDKMRF</sequence>
<gene>
    <name evidence="1" type="ORF">DSO57_1039393</name>
</gene>
<organism evidence="1 2">
    <name type="scientific">Entomophthora muscae</name>
    <dbReference type="NCBI Taxonomy" id="34485"/>
    <lineage>
        <taxon>Eukaryota</taxon>
        <taxon>Fungi</taxon>
        <taxon>Fungi incertae sedis</taxon>
        <taxon>Zoopagomycota</taxon>
        <taxon>Entomophthoromycotina</taxon>
        <taxon>Entomophthoromycetes</taxon>
        <taxon>Entomophthorales</taxon>
        <taxon>Entomophthoraceae</taxon>
        <taxon>Entomophthora</taxon>
    </lineage>
</organism>
<name>A0ACC2RD73_9FUNG</name>
<comment type="caution">
    <text evidence="1">The sequence shown here is derived from an EMBL/GenBank/DDBJ whole genome shotgun (WGS) entry which is preliminary data.</text>
</comment>
<dbReference type="EMBL" id="QTSX02007750">
    <property type="protein sequence ID" value="KAJ9048007.1"/>
    <property type="molecule type" value="Genomic_DNA"/>
</dbReference>
<reference evidence="1" key="1">
    <citation type="submission" date="2022-04" db="EMBL/GenBank/DDBJ databases">
        <title>Genome of the entomopathogenic fungus Entomophthora muscae.</title>
        <authorList>
            <person name="Elya C."/>
            <person name="Lovett B.R."/>
            <person name="Lee E."/>
            <person name="Macias A.M."/>
            <person name="Hajek A.E."/>
            <person name="De Bivort B.L."/>
            <person name="Kasson M.T."/>
            <person name="De Fine Licht H.H."/>
            <person name="Stajich J.E."/>
        </authorList>
    </citation>
    <scope>NUCLEOTIDE SEQUENCE</scope>
    <source>
        <strain evidence="1">Berkeley</strain>
    </source>
</reference>
<keyword evidence="2" id="KW-1185">Reference proteome</keyword>
<evidence type="ECO:0000313" key="1">
    <source>
        <dbReference type="EMBL" id="KAJ9048007.1"/>
    </source>
</evidence>
<accession>A0ACC2RD73</accession>
<proteinExistence type="predicted"/>
<protein>
    <submittedName>
        <fullName evidence="1">Uncharacterized protein</fullName>
    </submittedName>
</protein>
<dbReference type="Proteomes" id="UP001165960">
    <property type="component" value="Unassembled WGS sequence"/>
</dbReference>